<reference evidence="1 2" key="1">
    <citation type="journal article" date="2018" name="Nat. Biotechnol.">
        <title>A standardized bacterial taxonomy based on genome phylogeny substantially revises the tree of life.</title>
        <authorList>
            <person name="Parks D.H."/>
            <person name="Chuvochina M."/>
            <person name="Waite D.W."/>
            <person name="Rinke C."/>
            <person name="Skarshewski A."/>
            <person name="Chaumeil P.A."/>
            <person name="Hugenholtz P."/>
        </authorList>
    </citation>
    <scope>NUCLEOTIDE SEQUENCE [LARGE SCALE GENOMIC DNA]</scope>
    <source>
        <strain evidence="1">UBA9169</strain>
    </source>
</reference>
<evidence type="ECO:0000313" key="1">
    <source>
        <dbReference type="EMBL" id="HAR52260.1"/>
    </source>
</evidence>
<feature type="non-terminal residue" evidence="1">
    <location>
        <position position="1"/>
    </location>
</feature>
<protein>
    <recommendedName>
        <fullName evidence="3">Cell division protein ZapE</fullName>
    </recommendedName>
</protein>
<comment type="caution">
    <text evidence="1">The sequence shown here is derived from an EMBL/GenBank/DDBJ whole genome shotgun (WGS) entry which is preliminary data.</text>
</comment>
<gene>
    <name evidence="1" type="ORF">DCS45_10365</name>
</gene>
<accession>A0A348WCJ8</accession>
<proteinExistence type="predicted"/>
<organism evidence="1 2">
    <name type="scientific">Roseovarius nubinhibens</name>
    <dbReference type="NCBI Taxonomy" id="314263"/>
    <lineage>
        <taxon>Bacteria</taxon>
        <taxon>Pseudomonadati</taxon>
        <taxon>Pseudomonadota</taxon>
        <taxon>Alphaproteobacteria</taxon>
        <taxon>Rhodobacterales</taxon>
        <taxon>Roseobacteraceae</taxon>
        <taxon>Roseovarius</taxon>
    </lineage>
</organism>
<dbReference type="Proteomes" id="UP000264719">
    <property type="component" value="Unassembled WGS sequence"/>
</dbReference>
<dbReference type="EMBL" id="DMVW01000098">
    <property type="protein sequence ID" value="HAR52260.1"/>
    <property type="molecule type" value="Genomic_DNA"/>
</dbReference>
<name>A0A348WCJ8_9RHOB</name>
<dbReference type="AlphaFoldDB" id="A0A348WCJ8"/>
<sequence>LYVEGEGTFEFERTASRLREMQSQDWAQG</sequence>
<evidence type="ECO:0008006" key="3">
    <source>
        <dbReference type="Google" id="ProtNLM"/>
    </source>
</evidence>
<evidence type="ECO:0000313" key="2">
    <source>
        <dbReference type="Proteomes" id="UP000264719"/>
    </source>
</evidence>